<proteinExistence type="predicted"/>
<organism evidence="2 3">
    <name type="scientific">Candidatus Gottesmanbacteria bacterium CG1_02_37_22</name>
    <dbReference type="NCBI Taxonomy" id="1805209"/>
    <lineage>
        <taxon>Bacteria</taxon>
        <taxon>Candidatus Gottesmaniibacteriota</taxon>
    </lineage>
</organism>
<evidence type="ECO:0000256" key="1">
    <source>
        <dbReference type="SAM" id="Phobius"/>
    </source>
</evidence>
<dbReference type="EMBL" id="MNUY01000018">
    <property type="protein sequence ID" value="OIO15088.1"/>
    <property type="molecule type" value="Genomic_DNA"/>
</dbReference>
<protein>
    <submittedName>
        <fullName evidence="2">Uncharacterized protein</fullName>
    </submittedName>
</protein>
<comment type="caution">
    <text evidence="2">The sequence shown here is derived from an EMBL/GenBank/DDBJ whole genome shotgun (WGS) entry which is preliminary data.</text>
</comment>
<reference evidence="2 3" key="1">
    <citation type="journal article" date="2016" name="Environ. Microbiol.">
        <title>Genomic resolution of a cold subsurface aquifer community provides metabolic insights for novel microbes adapted to high CO concentrations.</title>
        <authorList>
            <person name="Probst A.J."/>
            <person name="Castelle C.J."/>
            <person name="Singh A."/>
            <person name="Brown C.T."/>
            <person name="Anantharaman K."/>
            <person name="Sharon I."/>
            <person name="Hug L.A."/>
            <person name="Burstein D."/>
            <person name="Emerson J.B."/>
            <person name="Thomas B.C."/>
            <person name="Banfield J.F."/>
        </authorList>
    </citation>
    <scope>NUCLEOTIDE SEQUENCE [LARGE SCALE GENOMIC DNA]</scope>
    <source>
        <strain evidence="2">CG1_02_37_22</strain>
    </source>
</reference>
<feature type="transmembrane region" description="Helical" evidence="1">
    <location>
        <begin position="20"/>
        <end position="46"/>
    </location>
</feature>
<keyword evidence="1" id="KW-0812">Transmembrane</keyword>
<feature type="transmembrane region" description="Helical" evidence="1">
    <location>
        <begin position="113"/>
        <end position="134"/>
    </location>
</feature>
<keyword evidence="1" id="KW-0472">Membrane</keyword>
<evidence type="ECO:0000313" key="3">
    <source>
        <dbReference type="Proteomes" id="UP000183120"/>
    </source>
</evidence>
<dbReference type="Proteomes" id="UP000183120">
    <property type="component" value="Unassembled WGS sequence"/>
</dbReference>
<evidence type="ECO:0000313" key="2">
    <source>
        <dbReference type="EMBL" id="OIO15088.1"/>
    </source>
</evidence>
<feature type="transmembrane region" description="Helical" evidence="1">
    <location>
        <begin position="82"/>
        <end position="101"/>
    </location>
</feature>
<gene>
    <name evidence="2" type="ORF">AUJ73_01245</name>
</gene>
<keyword evidence="1" id="KW-1133">Transmembrane helix</keyword>
<sequence>MKMLVLNLQKYLALRLNLVIYILGYAIPFIIARPQFLTGTIVNALIFTASEKLDRKSLYPILFLPSLGAITHGVLFDPQTIFLVYFLPFIWLGNYLQAGVFSLARQQKYTLRVFASALSKYFLLFIAANIYYQLHIVPKMFVTSMGMIQLVTTCTGGFLSYFIIKTLRKEVR</sequence>
<accession>A0A1J4TTU7</accession>
<feature type="transmembrane region" description="Helical" evidence="1">
    <location>
        <begin position="140"/>
        <end position="164"/>
    </location>
</feature>
<name>A0A1J4TTU7_9BACT</name>
<dbReference type="AlphaFoldDB" id="A0A1J4TTU7"/>